<accession>A0A9X1UWJ5</accession>
<reference evidence="1" key="1">
    <citation type="submission" date="2021-12" db="EMBL/GenBank/DDBJ databases">
        <title>Description of Gramella crocea sp. nov., a new bacterium isolated from activated sludge.</title>
        <authorList>
            <person name="Zhang X."/>
        </authorList>
    </citation>
    <scope>NUCLEOTIDE SEQUENCE</scope>
    <source>
        <strain evidence="1">YB25</strain>
    </source>
</reference>
<protein>
    <submittedName>
        <fullName evidence="1">DUF3291 domain-containing protein</fullName>
    </submittedName>
</protein>
<name>A0A9X1UWJ5_9FLAO</name>
<dbReference type="RefSeq" id="WP_240096029.1">
    <property type="nucleotide sequence ID" value="NZ_JAJSON010000009.1"/>
</dbReference>
<dbReference type="AlphaFoldDB" id="A0A9X1UWJ5"/>
<dbReference type="EMBL" id="JAJSON010000009">
    <property type="protein sequence ID" value="MCG9970588.1"/>
    <property type="molecule type" value="Genomic_DNA"/>
</dbReference>
<proteinExistence type="predicted"/>
<organism evidence="1 2">
    <name type="scientific">Christiangramia crocea</name>
    <dbReference type="NCBI Taxonomy" id="2904124"/>
    <lineage>
        <taxon>Bacteria</taxon>
        <taxon>Pseudomonadati</taxon>
        <taxon>Bacteroidota</taxon>
        <taxon>Flavobacteriia</taxon>
        <taxon>Flavobacteriales</taxon>
        <taxon>Flavobacteriaceae</taxon>
        <taxon>Christiangramia</taxon>
    </lineage>
</organism>
<evidence type="ECO:0000313" key="2">
    <source>
        <dbReference type="Proteomes" id="UP001139344"/>
    </source>
</evidence>
<sequence>MKATITSIELKSPLNFFSLSWQARKIMQQLENSGHLDLKKRGAWKKHYTMTLWPDEEKMKKFAGSGAHLEAMKKSREIAREIRTITIDTEELPSWEEARELLGKGKVIVYS</sequence>
<keyword evidence="2" id="KW-1185">Reference proteome</keyword>
<dbReference type="Proteomes" id="UP001139344">
    <property type="component" value="Unassembled WGS sequence"/>
</dbReference>
<comment type="caution">
    <text evidence="1">The sequence shown here is derived from an EMBL/GenBank/DDBJ whole genome shotgun (WGS) entry which is preliminary data.</text>
</comment>
<evidence type="ECO:0000313" key="1">
    <source>
        <dbReference type="EMBL" id="MCG9970588.1"/>
    </source>
</evidence>
<gene>
    <name evidence="1" type="ORF">LU635_02975</name>
</gene>